<evidence type="ECO:0000313" key="3">
    <source>
        <dbReference type="Proteomes" id="UP001519292"/>
    </source>
</evidence>
<proteinExistence type="predicted"/>
<organism evidence="2 3">
    <name type="scientific">Lactobacillus colini</name>
    <dbReference type="NCBI Taxonomy" id="1819254"/>
    <lineage>
        <taxon>Bacteria</taxon>
        <taxon>Bacillati</taxon>
        <taxon>Bacillota</taxon>
        <taxon>Bacilli</taxon>
        <taxon>Lactobacillales</taxon>
        <taxon>Lactobacillaceae</taxon>
        <taxon>Lactobacillus</taxon>
    </lineage>
</organism>
<gene>
    <name evidence="2" type="ORF">J2Z60_001061</name>
</gene>
<protein>
    <submittedName>
        <fullName evidence="2">SPP1 gp7 family putative phage head morphogenesis protein</fullName>
    </submittedName>
</protein>
<dbReference type="RefSeq" id="WP_245328728.1">
    <property type="nucleotide sequence ID" value="NZ_JAGGLU010000005.1"/>
</dbReference>
<evidence type="ECO:0000313" key="2">
    <source>
        <dbReference type="EMBL" id="MBP2057886.1"/>
    </source>
</evidence>
<dbReference type="EMBL" id="JAGGLU010000005">
    <property type="protein sequence ID" value="MBP2057886.1"/>
    <property type="molecule type" value="Genomic_DNA"/>
</dbReference>
<dbReference type="NCBIfam" id="TIGR01641">
    <property type="entry name" value="phageSPP1_gp7"/>
    <property type="match status" value="1"/>
</dbReference>
<reference evidence="2 3" key="1">
    <citation type="submission" date="2021-03" db="EMBL/GenBank/DDBJ databases">
        <title>Genomic Encyclopedia of Type Strains, Phase IV (KMG-IV): sequencing the most valuable type-strain genomes for metagenomic binning, comparative biology and taxonomic classification.</title>
        <authorList>
            <person name="Goeker M."/>
        </authorList>
    </citation>
    <scope>NUCLEOTIDE SEQUENCE [LARGE SCALE GENOMIC DNA]</scope>
    <source>
        <strain evidence="2 3">DSM 101872</strain>
    </source>
</reference>
<name>A0ABS4MEX1_9LACO</name>
<feature type="domain" description="Phage head morphogenesis" evidence="1">
    <location>
        <begin position="160"/>
        <end position="268"/>
    </location>
</feature>
<evidence type="ECO:0000259" key="1">
    <source>
        <dbReference type="Pfam" id="PF04233"/>
    </source>
</evidence>
<sequence length="272" mass="31050">MNKKLNDKEIKKITRNVPPTRYPLKIEQWYERQLKKLVKSWQTIAQSIVDVYISKNIKGGNVFLKDDNFTGYPSWIESLSLYFAIMKSTIEHSQSDVYLDNLTKQFVKSVDSFSFNNVKVQAKIAGIDPIKSNKETAAYVKTRIQENTSLIKSMRNDYIDKLQNDIYESITSGDGVTGLTKNIVKRTNMSLKHASLIANDQTGSIISDLDSYRAKTAGAKSYIWQSVEDQRVRPKHQELNQTEQQYDDPNGGDNGQRPGQPIRCRCVALPIF</sequence>
<accession>A0ABS4MEX1</accession>
<keyword evidence="3" id="KW-1185">Reference proteome</keyword>
<dbReference type="Proteomes" id="UP001519292">
    <property type="component" value="Unassembled WGS sequence"/>
</dbReference>
<comment type="caution">
    <text evidence="2">The sequence shown here is derived from an EMBL/GenBank/DDBJ whole genome shotgun (WGS) entry which is preliminary data.</text>
</comment>
<dbReference type="InterPro" id="IPR006528">
    <property type="entry name" value="Phage_head_morphogenesis_dom"/>
</dbReference>
<dbReference type="Pfam" id="PF04233">
    <property type="entry name" value="Phage_Mu_F"/>
    <property type="match status" value="1"/>
</dbReference>